<dbReference type="AlphaFoldDB" id="A0A165I0U3"/>
<sequence>MTLPAAFTLLSALAILAFAVRRRSHRTRLPPGPSGWPVIRNLLDMPKEHEWLAFQEWAKTYGDIMSISVMGNTIVILNGEREVKELIVSNGATFAGRVRFPMAELSGWSNTIGVTSPGDKLPTMRRFINTSLGPNCVRDYEPAIDASVTDCLRRLTHSKAEVAVTVDPCVQLRRLAASVILRVAYGYEVLKEDDKFIKLSEVALETFFTSTAPVWLVNAFPILRYMPAWMPGAYFKRQAAEWSDIAEKSRRETIEWTQTELDEGRALPSVAAELLGDPNHDPILEWTVADMYGAGVDTTLSASMTLFLALALHPHVQERAQREVENLVQGTRLPNLGDRQHLPYVNAIVKEVYRWRGVANIALPRRALQTTEYSGYIIPEDAIIMMNLWSIFHNPEKYPEPMRFRPERYLPTEDGTKASLSDREDDGLNEDATRYVFGLGVRQCPGRHLADATLFILAAKTVASCYIDSPTDLKGSPITEDSVSYLPGVVSQPAPFLCRIRARDSQAELLLSDGLAV</sequence>
<dbReference type="PANTHER" id="PTHR46300">
    <property type="entry name" value="P450, PUTATIVE (EUROFUNG)-RELATED-RELATED"/>
    <property type="match status" value="1"/>
</dbReference>
<comment type="similarity">
    <text evidence="3 10">Belongs to the cytochrome P450 family.</text>
</comment>
<dbReference type="InParanoid" id="A0A165I0U3"/>
<evidence type="ECO:0000256" key="6">
    <source>
        <dbReference type="ARBA" id="ARBA00023002"/>
    </source>
</evidence>
<feature type="chain" id="PRO_5007858993" evidence="12">
    <location>
        <begin position="20"/>
        <end position="517"/>
    </location>
</feature>
<evidence type="ECO:0000256" key="1">
    <source>
        <dbReference type="ARBA" id="ARBA00001971"/>
    </source>
</evidence>
<dbReference type="InterPro" id="IPR002401">
    <property type="entry name" value="Cyt_P450_E_grp-I"/>
</dbReference>
<keyword evidence="4 9" id="KW-0349">Heme</keyword>
<keyword evidence="8 10" id="KW-0503">Monooxygenase</keyword>
<evidence type="ECO:0000256" key="7">
    <source>
        <dbReference type="ARBA" id="ARBA00023004"/>
    </source>
</evidence>
<dbReference type="SUPFAM" id="SSF48264">
    <property type="entry name" value="Cytochrome P450"/>
    <property type="match status" value="1"/>
</dbReference>
<dbReference type="PANTHER" id="PTHR46300:SF7">
    <property type="entry name" value="P450, PUTATIVE (EUROFUNG)-RELATED"/>
    <property type="match status" value="1"/>
</dbReference>
<dbReference type="GO" id="GO:0004497">
    <property type="term" value="F:monooxygenase activity"/>
    <property type="evidence" value="ECO:0007669"/>
    <property type="project" value="UniProtKB-KW"/>
</dbReference>
<dbReference type="InterPro" id="IPR001128">
    <property type="entry name" value="Cyt_P450"/>
</dbReference>
<keyword evidence="6 10" id="KW-0560">Oxidoreductase</keyword>
<organism evidence="13 14">
    <name type="scientific">Exidia glandulosa HHB12029</name>
    <dbReference type="NCBI Taxonomy" id="1314781"/>
    <lineage>
        <taxon>Eukaryota</taxon>
        <taxon>Fungi</taxon>
        <taxon>Dikarya</taxon>
        <taxon>Basidiomycota</taxon>
        <taxon>Agaricomycotina</taxon>
        <taxon>Agaricomycetes</taxon>
        <taxon>Auriculariales</taxon>
        <taxon>Exidiaceae</taxon>
        <taxon>Exidia</taxon>
    </lineage>
</organism>
<dbReference type="Pfam" id="PF00067">
    <property type="entry name" value="p450"/>
    <property type="match status" value="1"/>
</dbReference>
<evidence type="ECO:0000256" key="12">
    <source>
        <dbReference type="SAM" id="SignalP"/>
    </source>
</evidence>
<evidence type="ECO:0000256" key="11">
    <source>
        <dbReference type="SAM" id="MobiDB-lite"/>
    </source>
</evidence>
<proteinExistence type="inferred from homology"/>
<dbReference type="CDD" id="cd11065">
    <property type="entry name" value="CYP64-like"/>
    <property type="match status" value="1"/>
</dbReference>
<feature type="signal peptide" evidence="12">
    <location>
        <begin position="1"/>
        <end position="19"/>
    </location>
</feature>
<dbReference type="PRINTS" id="PR00385">
    <property type="entry name" value="P450"/>
</dbReference>
<protein>
    <submittedName>
        <fullName evidence="13">Cytochrome P450</fullName>
    </submittedName>
</protein>
<evidence type="ECO:0000256" key="10">
    <source>
        <dbReference type="RuleBase" id="RU000461"/>
    </source>
</evidence>
<evidence type="ECO:0000256" key="5">
    <source>
        <dbReference type="ARBA" id="ARBA00022723"/>
    </source>
</evidence>
<keyword evidence="12" id="KW-0732">Signal</keyword>
<feature type="binding site" description="axial binding residue" evidence="9">
    <location>
        <position position="444"/>
    </location>
    <ligand>
        <name>heme</name>
        <dbReference type="ChEBI" id="CHEBI:30413"/>
    </ligand>
    <ligandPart>
        <name>Fe</name>
        <dbReference type="ChEBI" id="CHEBI:18248"/>
    </ligandPart>
</feature>
<accession>A0A165I0U3</accession>
<dbReference type="InterPro" id="IPR050364">
    <property type="entry name" value="Cytochrome_P450_fung"/>
</dbReference>
<name>A0A165I0U3_EXIGL</name>
<dbReference type="OrthoDB" id="2789670at2759"/>
<evidence type="ECO:0000256" key="4">
    <source>
        <dbReference type="ARBA" id="ARBA00022617"/>
    </source>
</evidence>
<dbReference type="PROSITE" id="PS00086">
    <property type="entry name" value="CYTOCHROME_P450"/>
    <property type="match status" value="1"/>
</dbReference>
<dbReference type="Gene3D" id="1.10.630.10">
    <property type="entry name" value="Cytochrome P450"/>
    <property type="match status" value="1"/>
</dbReference>
<feature type="compositionally biased region" description="Basic and acidic residues" evidence="11">
    <location>
        <begin position="407"/>
        <end position="422"/>
    </location>
</feature>
<evidence type="ECO:0000313" key="13">
    <source>
        <dbReference type="EMBL" id="KZV92737.1"/>
    </source>
</evidence>
<dbReference type="InterPro" id="IPR017972">
    <property type="entry name" value="Cyt_P450_CS"/>
</dbReference>
<evidence type="ECO:0000256" key="3">
    <source>
        <dbReference type="ARBA" id="ARBA00010617"/>
    </source>
</evidence>
<reference evidence="13 14" key="1">
    <citation type="journal article" date="2016" name="Mol. Biol. Evol.">
        <title>Comparative Genomics of Early-Diverging Mushroom-Forming Fungi Provides Insights into the Origins of Lignocellulose Decay Capabilities.</title>
        <authorList>
            <person name="Nagy L.G."/>
            <person name="Riley R."/>
            <person name="Tritt A."/>
            <person name="Adam C."/>
            <person name="Daum C."/>
            <person name="Floudas D."/>
            <person name="Sun H."/>
            <person name="Yadav J.S."/>
            <person name="Pangilinan J."/>
            <person name="Larsson K.H."/>
            <person name="Matsuura K."/>
            <person name="Barry K."/>
            <person name="Labutti K."/>
            <person name="Kuo R."/>
            <person name="Ohm R.A."/>
            <person name="Bhattacharya S.S."/>
            <person name="Shirouzu T."/>
            <person name="Yoshinaga Y."/>
            <person name="Martin F.M."/>
            <person name="Grigoriev I.V."/>
            <person name="Hibbett D.S."/>
        </authorList>
    </citation>
    <scope>NUCLEOTIDE SEQUENCE [LARGE SCALE GENOMIC DNA]</scope>
    <source>
        <strain evidence="13 14">HHB12029</strain>
    </source>
</reference>
<keyword evidence="14" id="KW-1185">Reference proteome</keyword>
<evidence type="ECO:0000313" key="14">
    <source>
        <dbReference type="Proteomes" id="UP000077266"/>
    </source>
</evidence>
<dbReference type="EMBL" id="KV426003">
    <property type="protein sequence ID" value="KZV92737.1"/>
    <property type="molecule type" value="Genomic_DNA"/>
</dbReference>
<dbReference type="STRING" id="1314781.A0A165I0U3"/>
<evidence type="ECO:0000256" key="2">
    <source>
        <dbReference type="ARBA" id="ARBA00005179"/>
    </source>
</evidence>
<dbReference type="InterPro" id="IPR036396">
    <property type="entry name" value="Cyt_P450_sf"/>
</dbReference>
<comment type="pathway">
    <text evidence="2">Secondary metabolite biosynthesis.</text>
</comment>
<keyword evidence="7 9" id="KW-0408">Iron</keyword>
<gene>
    <name evidence="13" type="ORF">EXIGLDRAFT_68986</name>
</gene>
<dbReference type="GO" id="GO:0005506">
    <property type="term" value="F:iron ion binding"/>
    <property type="evidence" value="ECO:0007669"/>
    <property type="project" value="InterPro"/>
</dbReference>
<keyword evidence="5 9" id="KW-0479">Metal-binding</keyword>
<comment type="cofactor">
    <cofactor evidence="1 9">
        <name>heme</name>
        <dbReference type="ChEBI" id="CHEBI:30413"/>
    </cofactor>
</comment>
<evidence type="ECO:0000256" key="8">
    <source>
        <dbReference type="ARBA" id="ARBA00023033"/>
    </source>
</evidence>
<feature type="region of interest" description="Disordered" evidence="11">
    <location>
        <begin position="407"/>
        <end position="426"/>
    </location>
</feature>
<dbReference type="PRINTS" id="PR00463">
    <property type="entry name" value="EP450I"/>
</dbReference>
<dbReference type="GO" id="GO:0020037">
    <property type="term" value="F:heme binding"/>
    <property type="evidence" value="ECO:0007669"/>
    <property type="project" value="InterPro"/>
</dbReference>
<dbReference type="GO" id="GO:0016705">
    <property type="term" value="F:oxidoreductase activity, acting on paired donors, with incorporation or reduction of molecular oxygen"/>
    <property type="evidence" value="ECO:0007669"/>
    <property type="project" value="InterPro"/>
</dbReference>
<dbReference type="Proteomes" id="UP000077266">
    <property type="component" value="Unassembled WGS sequence"/>
</dbReference>
<evidence type="ECO:0000256" key="9">
    <source>
        <dbReference type="PIRSR" id="PIRSR602401-1"/>
    </source>
</evidence>